<feature type="region of interest" description="Disordered" evidence="1">
    <location>
        <begin position="1"/>
        <end position="38"/>
    </location>
</feature>
<name>A0ABQ4XPR2_9ASTR</name>
<sequence length="173" mass="19863">MAESSSHNPSSPEITPKEEPVTFDKPESPNPADNRPPMFDKALFDSLKSRMELYMKNHKNGRMILESVEHGPLIWPTIEENGVTQTKKYVELSPTKKIQADYDLKETNIILQGLPPDVYALVNHHRVLDIRPIYDEEPMAEVQTTAEINVFAIGQQHTEQPEFNNEKERLTRI</sequence>
<proteinExistence type="predicted"/>
<feature type="compositionally biased region" description="Basic and acidic residues" evidence="1">
    <location>
        <begin position="15"/>
        <end position="27"/>
    </location>
</feature>
<reference evidence="2" key="2">
    <citation type="submission" date="2022-01" db="EMBL/GenBank/DDBJ databases">
        <authorList>
            <person name="Yamashiro T."/>
            <person name="Shiraishi A."/>
            <person name="Satake H."/>
            <person name="Nakayama K."/>
        </authorList>
    </citation>
    <scope>NUCLEOTIDE SEQUENCE</scope>
</reference>
<evidence type="ECO:0000313" key="2">
    <source>
        <dbReference type="EMBL" id="GJS66811.1"/>
    </source>
</evidence>
<evidence type="ECO:0000256" key="1">
    <source>
        <dbReference type="SAM" id="MobiDB-lite"/>
    </source>
</evidence>
<dbReference type="EMBL" id="BQNB010009676">
    <property type="protein sequence ID" value="GJS66811.1"/>
    <property type="molecule type" value="Genomic_DNA"/>
</dbReference>
<keyword evidence="3" id="KW-1185">Reference proteome</keyword>
<reference evidence="2" key="1">
    <citation type="journal article" date="2022" name="Int. J. Mol. Sci.">
        <title>Draft Genome of Tanacetum Coccineum: Genomic Comparison of Closely Related Tanacetum-Family Plants.</title>
        <authorList>
            <person name="Yamashiro T."/>
            <person name="Shiraishi A."/>
            <person name="Nakayama K."/>
            <person name="Satake H."/>
        </authorList>
    </citation>
    <scope>NUCLEOTIDE SEQUENCE</scope>
</reference>
<accession>A0ABQ4XPR2</accession>
<comment type="caution">
    <text evidence="2">The sequence shown here is derived from an EMBL/GenBank/DDBJ whole genome shotgun (WGS) entry which is preliminary data.</text>
</comment>
<feature type="compositionally biased region" description="Polar residues" evidence="1">
    <location>
        <begin position="1"/>
        <end position="13"/>
    </location>
</feature>
<organism evidence="2 3">
    <name type="scientific">Tanacetum coccineum</name>
    <dbReference type="NCBI Taxonomy" id="301880"/>
    <lineage>
        <taxon>Eukaryota</taxon>
        <taxon>Viridiplantae</taxon>
        <taxon>Streptophyta</taxon>
        <taxon>Embryophyta</taxon>
        <taxon>Tracheophyta</taxon>
        <taxon>Spermatophyta</taxon>
        <taxon>Magnoliopsida</taxon>
        <taxon>eudicotyledons</taxon>
        <taxon>Gunneridae</taxon>
        <taxon>Pentapetalae</taxon>
        <taxon>asterids</taxon>
        <taxon>campanulids</taxon>
        <taxon>Asterales</taxon>
        <taxon>Asteraceae</taxon>
        <taxon>Asteroideae</taxon>
        <taxon>Anthemideae</taxon>
        <taxon>Anthemidinae</taxon>
        <taxon>Tanacetum</taxon>
    </lineage>
</organism>
<dbReference type="Proteomes" id="UP001151760">
    <property type="component" value="Unassembled WGS sequence"/>
</dbReference>
<evidence type="ECO:0000313" key="3">
    <source>
        <dbReference type="Proteomes" id="UP001151760"/>
    </source>
</evidence>
<protein>
    <submittedName>
        <fullName evidence="2">Uncharacterized protein</fullName>
    </submittedName>
</protein>
<gene>
    <name evidence="2" type="ORF">Tco_0681375</name>
</gene>